<dbReference type="SUPFAM" id="SSF52540">
    <property type="entry name" value="P-loop containing nucleoside triphosphate hydrolases"/>
    <property type="match status" value="1"/>
</dbReference>
<name>A0ABY7G8C7_MYAAR</name>
<dbReference type="Gene3D" id="1.10.10.60">
    <property type="entry name" value="Homeodomain-like"/>
    <property type="match status" value="1"/>
</dbReference>
<protein>
    <submittedName>
        <fullName evidence="3">IF44L-like protein</fullName>
    </submittedName>
</protein>
<dbReference type="CDD" id="cd00882">
    <property type="entry name" value="Ras_like_GTPase"/>
    <property type="match status" value="1"/>
</dbReference>
<evidence type="ECO:0000259" key="2">
    <source>
        <dbReference type="Pfam" id="PF13837"/>
    </source>
</evidence>
<dbReference type="PANTHER" id="PTHR47595:SF1">
    <property type="entry name" value="MYB_SANT-LIKE DNA-BINDING DOMAIN-CONTAINING PROTEIN"/>
    <property type="match status" value="1"/>
</dbReference>
<proteinExistence type="predicted"/>
<gene>
    <name evidence="3" type="ORF">MAR_003202</name>
</gene>
<evidence type="ECO:0000256" key="1">
    <source>
        <dbReference type="SAM" id="MobiDB-lite"/>
    </source>
</evidence>
<organism evidence="3 4">
    <name type="scientific">Mya arenaria</name>
    <name type="common">Soft-shell clam</name>
    <dbReference type="NCBI Taxonomy" id="6604"/>
    <lineage>
        <taxon>Eukaryota</taxon>
        <taxon>Metazoa</taxon>
        <taxon>Spiralia</taxon>
        <taxon>Lophotrochozoa</taxon>
        <taxon>Mollusca</taxon>
        <taxon>Bivalvia</taxon>
        <taxon>Autobranchia</taxon>
        <taxon>Heteroconchia</taxon>
        <taxon>Euheterodonta</taxon>
        <taxon>Imparidentia</taxon>
        <taxon>Neoheterodontei</taxon>
        <taxon>Myida</taxon>
        <taxon>Myoidea</taxon>
        <taxon>Myidae</taxon>
        <taxon>Mya</taxon>
    </lineage>
</organism>
<dbReference type="Pfam" id="PF13837">
    <property type="entry name" value="Myb_DNA-bind_4"/>
    <property type="match status" value="1"/>
</dbReference>
<dbReference type="InterPro" id="IPR027417">
    <property type="entry name" value="P-loop_NTPase"/>
</dbReference>
<feature type="region of interest" description="Disordered" evidence="1">
    <location>
        <begin position="508"/>
        <end position="544"/>
    </location>
</feature>
<accession>A0ABY7G8C7</accession>
<dbReference type="InterPro" id="IPR044822">
    <property type="entry name" value="Myb_DNA-bind_4"/>
</dbReference>
<reference evidence="3" key="1">
    <citation type="submission" date="2022-11" db="EMBL/GenBank/DDBJ databases">
        <title>Centuries of genome instability and evolution in soft-shell clam transmissible cancer (bioRxiv).</title>
        <authorList>
            <person name="Hart S.F.M."/>
            <person name="Yonemitsu M.A."/>
            <person name="Giersch R.M."/>
            <person name="Beal B.F."/>
            <person name="Arriagada G."/>
            <person name="Davis B.W."/>
            <person name="Ostrander E.A."/>
            <person name="Goff S.P."/>
            <person name="Metzger M.J."/>
        </authorList>
    </citation>
    <scope>NUCLEOTIDE SEQUENCE</scope>
    <source>
        <strain evidence="3">MELC-2E11</strain>
        <tissue evidence="3">Siphon/mantle</tissue>
    </source>
</reference>
<evidence type="ECO:0000313" key="4">
    <source>
        <dbReference type="Proteomes" id="UP001164746"/>
    </source>
</evidence>
<dbReference type="PANTHER" id="PTHR47595">
    <property type="entry name" value="HEAT SHOCK 70 KDA PROTEIN 14"/>
    <property type="match status" value="1"/>
</dbReference>
<sequence>MFLVVHFKNGVLHITSDVCLQDITELLPINELACVLINTNMGNNQSWRKTKDNKSFIETEKYLKEKVKIHSGTPLRLCLIGHTGAGKSSFINSIFTVSRGQICDMSTENNDRLGGVGTHVFRRIRSGENDIFQDVEIFDSMGLTESLGSDKVDGIKMEDLKHMCEGRIKPGHTFNQDTVNSEGERKYQPHCVIFVISAETLLEIENGHKSVLSQKLQSLHSIVPEEIARITVITKCDKICSTVTADIANVYSSRKIYEVVDIASKLFGVAENRVFPVVNYVNQIESDAIFNVPILYPLLFALNFSLNRVQVSDQGTAKKVVDGYKEAYAYLISTGRDKSIVSLEVIGDVTDVDGNNNVIDDVVDEESQMVDELGSHDQPINSMKCTGGHTWTHEAVLLLIDLFGKNKDKFAYSCFKQKDIWQCISEKMKDSGHTVDGVQCNEKFRSLKYRHKVITDSNAKSGRGRRSWQFYEAMEEVMAGDPAVRPIKVVASALTAQERCPPKRQLFTATPIRPQNEEHNEQSTPGDQTPHTRKRRRVQQEPPEWFQAFRAEQNERMDRLEAANNSLIKIAQERNDILKTLVNHLTKNK</sequence>
<evidence type="ECO:0000313" key="3">
    <source>
        <dbReference type="EMBL" id="WAR29634.1"/>
    </source>
</evidence>
<dbReference type="Gene3D" id="3.40.50.300">
    <property type="entry name" value="P-loop containing nucleotide triphosphate hydrolases"/>
    <property type="match status" value="1"/>
</dbReference>
<dbReference type="Proteomes" id="UP001164746">
    <property type="component" value="Chromosome 16"/>
</dbReference>
<feature type="domain" description="Myb/SANT-like DNA-binding" evidence="2">
    <location>
        <begin position="389"/>
        <end position="477"/>
    </location>
</feature>
<keyword evidence="4" id="KW-1185">Reference proteome</keyword>
<dbReference type="EMBL" id="CP111027">
    <property type="protein sequence ID" value="WAR29634.1"/>
    <property type="molecule type" value="Genomic_DNA"/>
</dbReference>